<evidence type="ECO:0000256" key="3">
    <source>
        <dbReference type="ARBA" id="ARBA00022692"/>
    </source>
</evidence>
<dbReference type="AlphaFoldDB" id="A0A7Y7QDT9"/>
<feature type="transmembrane region" description="Helical" evidence="6">
    <location>
        <begin position="252"/>
        <end position="271"/>
    </location>
</feature>
<feature type="transmembrane region" description="Helical" evidence="6">
    <location>
        <begin position="96"/>
        <end position="117"/>
    </location>
</feature>
<feature type="transmembrane region" description="Helical" evidence="6">
    <location>
        <begin position="163"/>
        <end position="180"/>
    </location>
</feature>
<sequence length="406" mass="44983">MSRPIKTLLISRTFFSFAGAMYPVVLPLFILKITGSLASSGLFLTLVMLPSMLIMPFVGVWIEGKQKKAVTIGSLTILFILTIAQSFYLLVGRTSLVILGLASAVICTLFSVIELATKIMFSEIVPEGELEKYNGLKSVWDNISSFGAPVIGTMVYGFSGFEYVALIVSFFFLISAIILSKMSRYAEIREDATPAKMEFFKNLKEGIQFVRENKGVRNFYLLASALNFFVANQEEVINPGILIQKYNITAKIFGFVSFSFTLGVILAGLFLAKRKEGNSRQILKQLFITNSIIMIVIGTLSVIMHGQHKLTFFYIFLFLEFCLGFITILINVPMTSYFQSTVPIGYQGRVFGLLGLISSLSVPIGISYTGFLAQIIGADFAYIVNNLCVVLIVLIVLKDRTQANPK</sequence>
<gene>
    <name evidence="7" type="ORF">HWN39_02025</name>
</gene>
<keyword evidence="3 6" id="KW-0812">Transmembrane</keyword>
<dbReference type="CDD" id="cd06173">
    <property type="entry name" value="MFS_MefA_like"/>
    <property type="match status" value="1"/>
</dbReference>
<dbReference type="GO" id="GO:0005886">
    <property type="term" value="C:plasma membrane"/>
    <property type="evidence" value="ECO:0007669"/>
    <property type="project" value="UniProtKB-SubCell"/>
</dbReference>
<evidence type="ECO:0000256" key="2">
    <source>
        <dbReference type="ARBA" id="ARBA00022475"/>
    </source>
</evidence>
<proteinExistence type="predicted"/>
<evidence type="ECO:0000256" key="6">
    <source>
        <dbReference type="SAM" id="Phobius"/>
    </source>
</evidence>
<dbReference type="InterPro" id="IPR036259">
    <property type="entry name" value="MFS_trans_sf"/>
</dbReference>
<evidence type="ECO:0000256" key="1">
    <source>
        <dbReference type="ARBA" id="ARBA00004651"/>
    </source>
</evidence>
<dbReference type="Proteomes" id="UP000542889">
    <property type="component" value="Unassembled WGS sequence"/>
</dbReference>
<keyword evidence="4 6" id="KW-1133">Transmembrane helix</keyword>
<protein>
    <submittedName>
        <fullName evidence="7">MFS transporter</fullName>
    </submittedName>
</protein>
<organism evidence="7 8">
    <name type="scientific">Lacticaseibacillus rhamnosus</name>
    <name type="common">Lactobacillus rhamnosus</name>
    <dbReference type="NCBI Taxonomy" id="47715"/>
    <lineage>
        <taxon>Bacteria</taxon>
        <taxon>Bacillati</taxon>
        <taxon>Bacillota</taxon>
        <taxon>Bacilli</taxon>
        <taxon>Lactobacillales</taxon>
        <taxon>Lactobacillaceae</taxon>
        <taxon>Lacticaseibacillus</taxon>
    </lineage>
</organism>
<keyword evidence="2" id="KW-1003">Cell membrane</keyword>
<dbReference type="PANTHER" id="PTHR23513">
    <property type="entry name" value="INTEGRAL MEMBRANE EFFLUX PROTEIN-RELATED"/>
    <property type="match status" value="1"/>
</dbReference>
<evidence type="ECO:0000256" key="4">
    <source>
        <dbReference type="ARBA" id="ARBA00022989"/>
    </source>
</evidence>
<feature type="transmembrane region" description="Helical" evidence="6">
    <location>
        <begin position="310"/>
        <end position="330"/>
    </location>
</feature>
<evidence type="ECO:0000313" key="7">
    <source>
        <dbReference type="EMBL" id="NVO87272.1"/>
    </source>
</evidence>
<feature type="transmembrane region" description="Helical" evidence="6">
    <location>
        <begin position="12"/>
        <end position="30"/>
    </location>
</feature>
<dbReference type="Gene3D" id="1.20.1250.20">
    <property type="entry name" value="MFS general substrate transporter like domains"/>
    <property type="match status" value="1"/>
</dbReference>
<feature type="transmembrane region" description="Helical" evidence="6">
    <location>
        <begin position="380"/>
        <end position="397"/>
    </location>
</feature>
<feature type="transmembrane region" description="Helical" evidence="6">
    <location>
        <begin position="350"/>
        <end position="368"/>
    </location>
</feature>
<accession>A0A7Y7QDT9</accession>
<feature type="transmembrane region" description="Helical" evidence="6">
    <location>
        <begin position="69"/>
        <end position="90"/>
    </location>
</feature>
<dbReference type="RefSeq" id="WP_176817539.1">
    <property type="nucleotide sequence ID" value="NZ_JABXWP010000002.1"/>
</dbReference>
<dbReference type="InterPro" id="IPR011701">
    <property type="entry name" value="MFS"/>
</dbReference>
<dbReference type="GO" id="GO:0022857">
    <property type="term" value="F:transmembrane transporter activity"/>
    <property type="evidence" value="ECO:0007669"/>
    <property type="project" value="InterPro"/>
</dbReference>
<feature type="transmembrane region" description="Helical" evidence="6">
    <location>
        <begin position="42"/>
        <end position="62"/>
    </location>
</feature>
<evidence type="ECO:0000256" key="5">
    <source>
        <dbReference type="ARBA" id="ARBA00023136"/>
    </source>
</evidence>
<keyword evidence="5 6" id="KW-0472">Membrane</keyword>
<feature type="transmembrane region" description="Helical" evidence="6">
    <location>
        <begin position="283"/>
        <end position="304"/>
    </location>
</feature>
<dbReference type="EMBL" id="JABXWP010000002">
    <property type="protein sequence ID" value="NVO87272.1"/>
    <property type="molecule type" value="Genomic_DNA"/>
</dbReference>
<comment type="subcellular location">
    <subcellularLocation>
        <location evidence="1">Cell membrane</location>
        <topology evidence="1">Multi-pass membrane protein</topology>
    </subcellularLocation>
</comment>
<dbReference type="PANTHER" id="PTHR23513:SF6">
    <property type="entry name" value="MAJOR FACILITATOR SUPERFAMILY ASSOCIATED DOMAIN-CONTAINING PROTEIN"/>
    <property type="match status" value="1"/>
</dbReference>
<dbReference type="SUPFAM" id="SSF103473">
    <property type="entry name" value="MFS general substrate transporter"/>
    <property type="match status" value="1"/>
</dbReference>
<evidence type="ECO:0000313" key="8">
    <source>
        <dbReference type="Proteomes" id="UP000542889"/>
    </source>
</evidence>
<reference evidence="7 8" key="1">
    <citation type="submission" date="2020-06" db="EMBL/GenBank/DDBJ databases">
        <title>Lactobacillus rhamnosus QC,genome.</title>
        <authorList>
            <person name="Yi H."/>
            <person name="Jin M."/>
        </authorList>
    </citation>
    <scope>NUCLEOTIDE SEQUENCE [LARGE SCALE GENOMIC DNA]</scope>
    <source>
        <strain evidence="7 8">QC</strain>
    </source>
</reference>
<dbReference type="Pfam" id="PF07690">
    <property type="entry name" value="MFS_1"/>
    <property type="match status" value="1"/>
</dbReference>
<comment type="caution">
    <text evidence="7">The sequence shown here is derived from an EMBL/GenBank/DDBJ whole genome shotgun (WGS) entry which is preliminary data.</text>
</comment>
<name>A0A7Y7QDT9_LACRH</name>